<keyword evidence="6" id="KW-0670">Pyruvate</keyword>
<evidence type="ECO:0000313" key="6">
    <source>
        <dbReference type="EMBL" id="THV41573.1"/>
    </source>
</evidence>
<sequence length="383" mass="42023">MGDQPRPAKKTAKNRRKSASANEPEFVQLLNPGGQRVDHPDYALDLSDEEYRGLYRDLVITRELDAQGTALQRQGQLGLWPSLLGQEAAQVGSGRALREQDTVFPAYRELGVQWCRGIDLLSSFALFRGVDLGGRDVAADRFHMYSIVIASQTLHAAGYAMGVAKDGAVGSDEGEAVVVYHGDGATSEGDFNEALIWAGVFNAPLVLFCQNNQYAISETNARQFLVPPSQRAAGFGVPGILVDGNDVLATYAVTKSALDRARHGEGPSLIEAYTYRMQPHTTSDDATRYRDEAELDQWRAKDPILRYRTWLEAEGLAGGDYFAEIDAEADREVRKLRDRVISLTDPEVSEMFDSVYAEPVPQLAAQRAEAVAFRASLDEGSES</sequence>
<feature type="compositionally biased region" description="Basic residues" evidence="4">
    <location>
        <begin position="7"/>
        <end position="18"/>
    </location>
</feature>
<evidence type="ECO:0000256" key="4">
    <source>
        <dbReference type="SAM" id="MobiDB-lite"/>
    </source>
</evidence>
<keyword evidence="2" id="KW-0560">Oxidoreductase</keyword>
<dbReference type="NCBIfam" id="TIGR03181">
    <property type="entry name" value="PDH_E1_alph_x"/>
    <property type="match status" value="1"/>
</dbReference>
<comment type="caution">
    <text evidence="6">The sequence shown here is derived from an EMBL/GenBank/DDBJ whole genome shotgun (WGS) entry which is preliminary data.</text>
</comment>
<dbReference type="InterPro" id="IPR017596">
    <property type="entry name" value="PdhA/BkdA"/>
</dbReference>
<protein>
    <submittedName>
        <fullName evidence="6">Pyruvate dehydrogenase (Acetyl-transferring) E1 component subunit alpha</fullName>
    </submittedName>
</protein>
<evidence type="ECO:0000259" key="5">
    <source>
        <dbReference type="Pfam" id="PF00676"/>
    </source>
</evidence>
<gene>
    <name evidence="6" type="primary">pdhA</name>
    <name evidence="6" type="ORF">FAB82_10720</name>
</gene>
<dbReference type="AlphaFoldDB" id="A0A4S8QAN9"/>
<feature type="domain" description="Dehydrogenase E1 component" evidence="5">
    <location>
        <begin position="58"/>
        <end position="335"/>
    </location>
</feature>
<dbReference type="InterPro" id="IPR050771">
    <property type="entry name" value="Alpha-ketoacid_DH_E1_comp"/>
</dbReference>
<dbReference type="EMBL" id="STGY01000042">
    <property type="protein sequence ID" value="THV41573.1"/>
    <property type="molecule type" value="Genomic_DNA"/>
</dbReference>
<dbReference type="RefSeq" id="WP_136534536.1">
    <property type="nucleotide sequence ID" value="NZ_STGY01000042.1"/>
</dbReference>
<reference evidence="7" key="1">
    <citation type="submission" date="2019-04" db="EMBL/GenBank/DDBJ databases">
        <title>Nocardioides xinjiangensis sp. nov.</title>
        <authorList>
            <person name="Liu S."/>
        </authorList>
    </citation>
    <scope>NUCLEOTIDE SEQUENCE [LARGE SCALE GENOMIC DNA]</scope>
    <source>
        <strain evidence="7">18</strain>
    </source>
</reference>
<dbReference type="PANTHER" id="PTHR43380:SF1">
    <property type="entry name" value="2-OXOISOVALERATE DEHYDROGENASE SUBUNIT ALPHA, MITOCHONDRIAL"/>
    <property type="match status" value="1"/>
</dbReference>
<name>A0A4S8QAN9_9ACTN</name>
<dbReference type="PANTHER" id="PTHR43380">
    <property type="entry name" value="2-OXOISOVALERATE DEHYDROGENASE SUBUNIT ALPHA, MITOCHONDRIAL"/>
    <property type="match status" value="1"/>
</dbReference>
<dbReference type="GO" id="GO:0016624">
    <property type="term" value="F:oxidoreductase activity, acting on the aldehyde or oxo group of donors, disulfide as acceptor"/>
    <property type="evidence" value="ECO:0007669"/>
    <property type="project" value="InterPro"/>
</dbReference>
<keyword evidence="3" id="KW-0786">Thiamine pyrophosphate</keyword>
<dbReference type="GO" id="GO:0009083">
    <property type="term" value="P:branched-chain amino acid catabolic process"/>
    <property type="evidence" value="ECO:0007669"/>
    <property type="project" value="TreeGrafter"/>
</dbReference>
<reference evidence="6 7" key="2">
    <citation type="submission" date="2019-05" db="EMBL/GenBank/DDBJ databases">
        <title>Glycomyces buryatensis sp. nov.</title>
        <authorList>
            <person name="Nikitina E."/>
        </authorList>
    </citation>
    <scope>NUCLEOTIDE SEQUENCE [LARGE SCALE GENOMIC DNA]</scope>
    <source>
        <strain evidence="6 7">18</strain>
    </source>
</reference>
<dbReference type="InterPro" id="IPR001017">
    <property type="entry name" value="DH_E1"/>
</dbReference>
<dbReference type="GO" id="GO:0000287">
    <property type="term" value="F:magnesium ion binding"/>
    <property type="evidence" value="ECO:0007669"/>
    <property type="project" value="UniProtKB-ARBA"/>
</dbReference>
<accession>A0A4S8QAN9</accession>
<dbReference type="InterPro" id="IPR029061">
    <property type="entry name" value="THDP-binding"/>
</dbReference>
<keyword evidence="7" id="KW-1185">Reference proteome</keyword>
<dbReference type="Pfam" id="PF00676">
    <property type="entry name" value="E1_dh"/>
    <property type="match status" value="1"/>
</dbReference>
<feature type="region of interest" description="Disordered" evidence="4">
    <location>
        <begin position="1"/>
        <end position="34"/>
    </location>
</feature>
<dbReference type="OrthoDB" id="9766715at2"/>
<evidence type="ECO:0000256" key="1">
    <source>
        <dbReference type="ARBA" id="ARBA00001964"/>
    </source>
</evidence>
<evidence type="ECO:0000256" key="2">
    <source>
        <dbReference type="ARBA" id="ARBA00023002"/>
    </source>
</evidence>
<comment type="cofactor">
    <cofactor evidence="1">
        <name>thiamine diphosphate</name>
        <dbReference type="ChEBI" id="CHEBI:58937"/>
    </cofactor>
</comment>
<dbReference type="CDD" id="cd02000">
    <property type="entry name" value="TPP_E1_PDC_ADC_BCADC"/>
    <property type="match status" value="1"/>
</dbReference>
<evidence type="ECO:0000313" key="7">
    <source>
        <dbReference type="Proteomes" id="UP000308760"/>
    </source>
</evidence>
<dbReference type="SUPFAM" id="SSF52518">
    <property type="entry name" value="Thiamin diphosphate-binding fold (THDP-binding)"/>
    <property type="match status" value="1"/>
</dbReference>
<organism evidence="6 7">
    <name type="scientific">Glycomyces buryatensis</name>
    <dbReference type="NCBI Taxonomy" id="2570927"/>
    <lineage>
        <taxon>Bacteria</taxon>
        <taxon>Bacillati</taxon>
        <taxon>Actinomycetota</taxon>
        <taxon>Actinomycetes</taxon>
        <taxon>Glycomycetales</taxon>
        <taxon>Glycomycetaceae</taxon>
        <taxon>Glycomyces</taxon>
    </lineage>
</organism>
<dbReference type="Proteomes" id="UP000308760">
    <property type="component" value="Unassembled WGS sequence"/>
</dbReference>
<proteinExistence type="predicted"/>
<evidence type="ECO:0000256" key="3">
    <source>
        <dbReference type="ARBA" id="ARBA00023052"/>
    </source>
</evidence>
<dbReference type="Gene3D" id="3.40.50.970">
    <property type="match status" value="1"/>
</dbReference>